<evidence type="ECO:0000313" key="2">
    <source>
        <dbReference type="EMBL" id="BAX91153.1"/>
    </source>
</evidence>
<dbReference type="InterPro" id="IPR023840">
    <property type="entry name" value="T7SS_Rv3446c"/>
</dbReference>
<organism evidence="2 3">
    <name type="scientific">Mycobacterium shigaense</name>
    <dbReference type="NCBI Taxonomy" id="722731"/>
    <lineage>
        <taxon>Bacteria</taxon>
        <taxon>Bacillati</taxon>
        <taxon>Actinomycetota</taxon>
        <taxon>Actinomycetes</taxon>
        <taxon>Mycobacteriales</taxon>
        <taxon>Mycobacteriaceae</taxon>
        <taxon>Mycobacterium</taxon>
        <taxon>Mycobacterium simiae complex</taxon>
    </lineage>
</organism>
<dbReference type="AlphaFoldDB" id="A0A1Z4EDX5"/>
<name>A0A1Z4EDX5_9MYCO</name>
<dbReference type="Proteomes" id="UP000217736">
    <property type="component" value="Chromosome"/>
</dbReference>
<keyword evidence="3" id="KW-1185">Reference proteome</keyword>
<protein>
    <submittedName>
        <fullName evidence="2">Type VII secretion-associated protein</fullName>
    </submittedName>
</protein>
<gene>
    <name evidence="2" type="ORF">MSG_00994</name>
</gene>
<dbReference type="NCBIfam" id="TIGR03931">
    <property type="entry name" value="T7SS_Rv3446c"/>
    <property type="match status" value="1"/>
</dbReference>
<proteinExistence type="predicted"/>
<dbReference type="EMBL" id="AP018164">
    <property type="protein sequence ID" value="BAX91153.1"/>
    <property type="molecule type" value="Genomic_DNA"/>
</dbReference>
<dbReference type="KEGG" id="mshg:MSG_00994"/>
<sequence>MIEAGPGEIRQLCCGTGSIVEPSEVVDAALGALDDRVALVGGRPMALDSLWRTALQSLACGADDPASGTVILHPSWWSPSRIGLVAQAVESLPGEVLLRPRSWLSRQVPEAASAPSVVVEIAERLVAIVGTDISGIARTGEPRAVAEGVARAVSEMLCGATAVVLVDAPAGVSDAPALAALIAREVRDGGASAIEIDAARLAKLALSAQPTRSPQRKPHPPGRSARCGRLRASAWRGLAAAAVVLAAVVPVMAGVGRHGPATTAATTFLVEGRVAMTVPANWVVQRVLAGPGSARVQITSPADPEVAMHMTQSLVPPNETLAVTAERLQRAMGSEPVGVFVDLNASGTSAGRPAVTYREVRASHQVRWTVLLDGLVRISVGCQSRPGGDDAVRDVCEQAVRSARAVG</sequence>
<evidence type="ECO:0000256" key="1">
    <source>
        <dbReference type="SAM" id="MobiDB-lite"/>
    </source>
</evidence>
<accession>A0A1Z4EDX5</accession>
<reference evidence="3" key="1">
    <citation type="submission" date="2017-06" db="EMBL/GenBank/DDBJ databases">
        <title>Complete Genome Sequence of Mycobacterium shigaense.</title>
        <authorList>
            <person name="Fukano H."/>
            <person name="Yoshida M."/>
            <person name="Kazumi Y."/>
            <person name="Ogura Y."/>
            <person name="Mitarai S."/>
            <person name="Hayashi T."/>
            <person name="Hoshino Y."/>
        </authorList>
    </citation>
    <scope>NUCLEOTIDE SEQUENCE [LARGE SCALE GENOMIC DNA]</scope>
    <source>
        <strain evidence="3">UN-152</strain>
    </source>
</reference>
<feature type="region of interest" description="Disordered" evidence="1">
    <location>
        <begin position="207"/>
        <end position="226"/>
    </location>
</feature>
<evidence type="ECO:0000313" key="3">
    <source>
        <dbReference type="Proteomes" id="UP000217736"/>
    </source>
</evidence>